<dbReference type="AlphaFoldDB" id="A0A1W5ZT03"/>
<keyword evidence="5" id="KW-1185">Reference proteome</keyword>
<dbReference type="SUPFAM" id="SSF55781">
    <property type="entry name" value="GAF domain-like"/>
    <property type="match status" value="1"/>
</dbReference>
<dbReference type="InterPro" id="IPR025736">
    <property type="entry name" value="PucR_C-HTH_dom"/>
</dbReference>
<dbReference type="Pfam" id="PF13556">
    <property type="entry name" value="HTH_30"/>
    <property type="match status" value="1"/>
</dbReference>
<dbReference type="InterPro" id="IPR042070">
    <property type="entry name" value="PucR_C-HTH_sf"/>
</dbReference>
<name>A0A1W5ZT03_9BACI</name>
<feature type="coiled-coil region" evidence="2">
    <location>
        <begin position="280"/>
        <end position="307"/>
    </location>
</feature>
<dbReference type="Proteomes" id="UP000192527">
    <property type="component" value="Chromosome"/>
</dbReference>
<comment type="similarity">
    <text evidence="1">Belongs to the CdaR family.</text>
</comment>
<dbReference type="Pfam" id="PF13185">
    <property type="entry name" value="GAF_2"/>
    <property type="match status" value="1"/>
</dbReference>
<dbReference type="InterPro" id="IPR051448">
    <property type="entry name" value="CdaR-like_regulators"/>
</dbReference>
<dbReference type="OrthoDB" id="143422at2"/>
<dbReference type="EMBL" id="CP020772">
    <property type="protein sequence ID" value="ARI76436.1"/>
    <property type="molecule type" value="Genomic_DNA"/>
</dbReference>
<proteinExistence type="inferred from homology"/>
<feature type="domain" description="GAF" evidence="3">
    <location>
        <begin position="124"/>
        <end position="284"/>
    </location>
</feature>
<protein>
    <recommendedName>
        <fullName evidence="3">GAF domain-containing protein</fullName>
    </recommendedName>
</protein>
<dbReference type="STRING" id="402384.HM131_06115"/>
<evidence type="ECO:0000259" key="3">
    <source>
        <dbReference type="SMART" id="SM00065"/>
    </source>
</evidence>
<dbReference type="InterPro" id="IPR003018">
    <property type="entry name" value="GAF"/>
</dbReference>
<dbReference type="KEGG" id="hmn:HM131_06115"/>
<dbReference type="RefSeq" id="WP_085028915.1">
    <property type="nucleotide sequence ID" value="NZ_CP020772.1"/>
</dbReference>
<evidence type="ECO:0000256" key="1">
    <source>
        <dbReference type="ARBA" id="ARBA00006754"/>
    </source>
</evidence>
<dbReference type="Pfam" id="PF17853">
    <property type="entry name" value="GGDEF_2"/>
    <property type="match status" value="1"/>
</dbReference>
<accession>A0A1W5ZT03</accession>
<dbReference type="PANTHER" id="PTHR33744">
    <property type="entry name" value="CARBOHYDRATE DIACID REGULATOR"/>
    <property type="match status" value="1"/>
</dbReference>
<dbReference type="InterPro" id="IPR029016">
    <property type="entry name" value="GAF-like_dom_sf"/>
</dbReference>
<dbReference type="PANTHER" id="PTHR33744:SF1">
    <property type="entry name" value="DNA-BINDING TRANSCRIPTIONAL ACTIVATOR ADER"/>
    <property type="match status" value="1"/>
</dbReference>
<dbReference type="Gene3D" id="1.10.10.2840">
    <property type="entry name" value="PucR C-terminal helix-turn-helix domain"/>
    <property type="match status" value="1"/>
</dbReference>
<gene>
    <name evidence="4" type="ORF">HM131_06115</name>
</gene>
<reference evidence="4 5" key="1">
    <citation type="submission" date="2017-04" db="EMBL/GenBank/DDBJ databases">
        <title>The whole genome sequencing and assembly of Halobacillus mangrovi strain.</title>
        <authorList>
            <person name="Lee S.-J."/>
            <person name="Park M.-K."/>
            <person name="Kim J.-Y."/>
            <person name="Lee Y.-J."/>
            <person name="Yi H."/>
            <person name="Bahn Y.-S."/>
            <person name="Kim J.F."/>
            <person name="Lee D.-W."/>
        </authorList>
    </citation>
    <scope>NUCLEOTIDE SEQUENCE [LARGE SCALE GENOMIC DNA]</scope>
    <source>
        <strain evidence="4 5">KTB 131</strain>
    </source>
</reference>
<dbReference type="InterPro" id="IPR041522">
    <property type="entry name" value="CdaR_GGDEF"/>
</dbReference>
<dbReference type="Gene3D" id="3.30.450.40">
    <property type="match status" value="2"/>
</dbReference>
<evidence type="ECO:0000256" key="2">
    <source>
        <dbReference type="SAM" id="Coils"/>
    </source>
</evidence>
<organism evidence="4 5">
    <name type="scientific">Halobacillus mangrovi</name>
    <dbReference type="NCBI Taxonomy" id="402384"/>
    <lineage>
        <taxon>Bacteria</taxon>
        <taxon>Bacillati</taxon>
        <taxon>Bacillota</taxon>
        <taxon>Bacilli</taxon>
        <taxon>Bacillales</taxon>
        <taxon>Bacillaceae</taxon>
        <taxon>Halobacillus</taxon>
    </lineage>
</organism>
<evidence type="ECO:0000313" key="5">
    <source>
        <dbReference type="Proteomes" id="UP000192527"/>
    </source>
</evidence>
<evidence type="ECO:0000313" key="4">
    <source>
        <dbReference type="EMBL" id="ARI76436.1"/>
    </source>
</evidence>
<sequence length="706" mass="81450">MKTELLNQLKNQFYQDQIYLIDKESRKAISGRVNFINVTSWIDICLESQESVIHLSPTMQGFQYEDIIVVLSGSKNYNEKEAYDYFHQYEPWLKLLMNYMKDQEKQNSLDLLMDVAHTLASRMYEDNILDIIIESVVDALSAADTGFLFLHDDRLDKLLVQSAVGFKEQSYKKTRLRVGEGVSGMVFQHGKSMMIHGEKEIAETMGNMSEANFQYYIDSTIDKAFPDSMISVPLRFQYETIGVLTIDSFKVNSFFSEQDLELLESLADHVAIVITHSKLYKQERKQRKELQQTHQALRKEHLTMQRTTDFHHQLTNIAARGEGADAIVRTLKRMVRYPFAIYDSLLKPFYIDNEAKDKHLPEKFLNHDRVKKVISTNKWQQMTTEGEERLVVLPVVGVDSMWGFLCVWIDSADFFENDIVLFEYGATVLSLELTKQDAIREAENRAKGELVEGVLAGEMTPSLESQASNLGFSPSDYYVMVLCKIDPALVENAGMVQDARRQKDEVVELIEHALAVHRINGIVSMNSSYLFAMVSFPDGEGKMAARENIKPFVHQMEKTSAPIKLGVGRVHKNLSRLNHSYKDAEKCIQLLENQPGKKVMSFIEAGIYRFFLQHSEEELDLYVSDILGPLIQYDHKKNGELIQTLITYIMHDKDLRKITEQLNIHANTLYYRIKRIQDILELDFDDSGDWFNVQLACQVYKYINEK</sequence>
<keyword evidence="2" id="KW-0175">Coiled coil</keyword>
<dbReference type="SMART" id="SM00065">
    <property type="entry name" value="GAF"/>
    <property type="match status" value="1"/>
</dbReference>